<name>F4RB12_MELLP</name>
<evidence type="ECO:0000313" key="2">
    <source>
        <dbReference type="EMBL" id="EGG10568.1"/>
    </source>
</evidence>
<feature type="compositionally biased region" description="Polar residues" evidence="1">
    <location>
        <begin position="193"/>
        <end position="204"/>
    </location>
</feature>
<reference evidence="3" key="1">
    <citation type="journal article" date="2011" name="Proc. Natl. Acad. Sci. U.S.A.">
        <title>Obligate biotrophy features unraveled by the genomic analysis of rust fungi.</title>
        <authorList>
            <person name="Duplessis S."/>
            <person name="Cuomo C.A."/>
            <person name="Lin Y.-C."/>
            <person name="Aerts A."/>
            <person name="Tisserant E."/>
            <person name="Veneault-Fourrey C."/>
            <person name="Joly D.L."/>
            <person name="Hacquard S."/>
            <person name="Amselem J."/>
            <person name="Cantarel B.L."/>
            <person name="Chiu R."/>
            <person name="Coutinho P.M."/>
            <person name="Feau N."/>
            <person name="Field M."/>
            <person name="Frey P."/>
            <person name="Gelhaye E."/>
            <person name="Goldberg J."/>
            <person name="Grabherr M.G."/>
            <person name="Kodira C.D."/>
            <person name="Kohler A."/>
            <person name="Kuees U."/>
            <person name="Lindquist E.A."/>
            <person name="Lucas S.M."/>
            <person name="Mago R."/>
            <person name="Mauceli E."/>
            <person name="Morin E."/>
            <person name="Murat C."/>
            <person name="Pangilinan J.L."/>
            <person name="Park R."/>
            <person name="Pearson M."/>
            <person name="Quesneville H."/>
            <person name="Rouhier N."/>
            <person name="Sakthikumar S."/>
            <person name="Salamov A.A."/>
            <person name="Schmutz J."/>
            <person name="Selles B."/>
            <person name="Shapiro H."/>
            <person name="Tanguay P."/>
            <person name="Tuskan G.A."/>
            <person name="Henrissat B."/>
            <person name="Van de Peer Y."/>
            <person name="Rouze P."/>
            <person name="Ellis J.G."/>
            <person name="Dodds P.N."/>
            <person name="Schein J.E."/>
            <person name="Zhong S."/>
            <person name="Hamelin R.C."/>
            <person name="Grigoriev I.V."/>
            <person name="Szabo L.J."/>
            <person name="Martin F."/>
        </authorList>
    </citation>
    <scope>NUCLEOTIDE SEQUENCE [LARGE SCALE GENOMIC DNA]</scope>
    <source>
        <strain evidence="3">98AG31 / pathotype 3-4-7</strain>
    </source>
</reference>
<dbReference type="VEuPathDB" id="FungiDB:MELLADRAFT_60352"/>
<dbReference type="AlphaFoldDB" id="F4RB12"/>
<dbReference type="InParanoid" id="F4RB12"/>
<dbReference type="GeneID" id="18929533"/>
<dbReference type="Proteomes" id="UP000001072">
    <property type="component" value="Unassembled WGS sequence"/>
</dbReference>
<proteinExistence type="predicted"/>
<accession>F4RB12</accession>
<evidence type="ECO:0000313" key="3">
    <source>
        <dbReference type="Proteomes" id="UP000001072"/>
    </source>
</evidence>
<keyword evidence="3" id="KW-1185">Reference proteome</keyword>
<dbReference type="HOGENOM" id="CLU_1065883_0_0_1"/>
<evidence type="ECO:0000256" key="1">
    <source>
        <dbReference type="SAM" id="MobiDB-lite"/>
    </source>
</evidence>
<feature type="compositionally biased region" description="Polar residues" evidence="1">
    <location>
        <begin position="113"/>
        <end position="164"/>
    </location>
</feature>
<dbReference type="KEGG" id="mlr:MELLADRAFT_60352"/>
<dbReference type="EMBL" id="GL883094">
    <property type="protein sequence ID" value="EGG10568.1"/>
    <property type="molecule type" value="Genomic_DNA"/>
</dbReference>
<sequence length="261" mass="27745">MGFRVEKGGTSFLPKLKNHWKNLAAQQYLERKEEARKRTLEQAAKRDRRATSRILLTLTSSSKIPIDHNLMNDLDGEEISRQNSPKSISLTTSSQASRKNLLSLIKFKKVSTQSQSVSGNRSVQLPSNSGSRETGLEVSNTQNSRDLGSLIQKDNSPQNSSNAQIAPRSNPAPSSLAPTATLVFHPDSGLSPIGNQPTNSATSTAPGIAPVISFPVGSAPTIPSVTMPASNPSAVASSSISLTHPVAILSKKDKKAAKKAA</sequence>
<protein>
    <submittedName>
        <fullName evidence="2">Uncharacterized protein</fullName>
    </submittedName>
</protein>
<dbReference type="RefSeq" id="XP_007406037.1">
    <property type="nucleotide sequence ID" value="XM_007405975.1"/>
</dbReference>
<organism evidence="3">
    <name type="scientific">Melampsora larici-populina (strain 98AG31 / pathotype 3-4-7)</name>
    <name type="common">Poplar leaf rust fungus</name>
    <dbReference type="NCBI Taxonomy" id="747676"/>
    <lineage>
        <taxon>Eukaryota</taxon>
        <taxon>Fungi</taxon>
        <taxon>Dikarya</taxon>
        <taxon>Basidiomycota</taxon>
        <taxon>Pucciniomycotina</taxon>
        <taxon>Pucciniomycetes</taxon>
        <taxon>Pucciniales</taxon>
        <taxon>Melampsoraceae</taxon>
        <taxon>Melampsora</taxon>
    </lineage>
</organism>
<gene>
    <name evidence="2" type="ORF">MELLADRAFT_60352</name>
</gene>
<feature type="region of interest" description="Disordered" evidence="1">
    <location>
        <begin position="113"/>
        <end position="204"/>
    </location>
</feature>